<evidence type="ECO:0008006" key="4">
    <source>
        <dbReference type="Google" id="ProtNLM"/>
    </source>
</evidence>
<dbReference type="EMBL" id="NWVD01000008">
    <property type="protein sequence ID" value="PCG08020.1"/>
    <property type="molecule type" value="Genomic_DNA"/>
</dbReference>
<keyword evidence="3" id="KW-1185">Reference proteome</keyword>
<keyword evidence="1" id="KW-0472">Membrane</keyword>
<sequence length="192" mass="21046">MDVPPPVPAAVPIDDLEPGERIRWQGRGRAQAMRSSFAIWLFAIPWTAFALFWETLALSPWIAPARAGGTSAGTLLAGIVMPLFGVPFVLVGLWILARPFALMRRAGRTVYALTDRRLIRRVDGRTTEVESISLDRLGAITTRERRDGSGDLSVQTGRRIDSDGDRVNAYFKVDGVADVAGLRRLLSASTQD</sequence>
<feature type="transmembrane region" description="Helical" evidence="1">
    <location>
        <begin position="37"/>
        <end position="63"/>
    </location>
</feature>
<organism evidence="2 3">
    <name type="scientific">Sphingomonas ginsenosidimutans</name>
    <dbReference type="NCBI Taxonomy" id="862134"/>
    <lineage>
        <taxon>Bacteria</taxon>
        <taxon>Pseudomonadati</taxon>
        <taxon>Pseudomonadota</taxon>
        <taxon>Alphaproteobacteria</taxon>
        <taxon>Sphingomonadales</taxon>
        <taxon>Sphingomonadaceae</taxon>
        <taxon>Sphingomonas</taxon>
    </lineage>
</organism>
<accession>A0A2A4HUF8</accession>
<proteinExistence type="predicted"/>
<evidence type="ECO:0000313" key="3">
    <source>
        <dbReference type="Proteomes" id="UP000218784"/>
    </source>
</evidence>
<evidence type="ECO:0000256" key="1">
    <source>
        <dbReference type="SAM" id="Phobius"/>
    </source>
</evidence>
<keyword evidence="1" id="KW-0812">Transmembrane</keyword>
<dbReference type="Proteomes" id="UP000218784">
    <property type="component" value="Unassembled WGS sequence"/>
</dbReference>
<feature type="transmembrane region" description="Helical" evidence="1">
    <location>
        <begin position="75"/>
        <end position="96"/>
    </location>
</feature>
<gene>
    <name evidence="2" type="ORF">COA17_14825</name>
</gene>
<dbReference type="RefSeq" id="WP_096613506.1">
    <property type="nucleotide sequence ID" value="NZ_NWVD01000008.1"/>
</dbReference>
<keyword evidence="1" id="KW-1133">Transmembrane helix</keyword>
<protein>
    <recommendedName>
        <fullName evidence="4">DUF304 domain-containing protein</fullName>
    </recommendedName>
</protein>
<evidence type="ECO:0000313" key="2">
    <source>
        <dbReference type="EMBL" id="PCG08020.1"/>
    </source>
</evidence>
<name>A0A2A4HUF8_9SPHN</name>
<comment type="caution">
    <text evidence="2">The sequence shown here is derived from an EMBL/GenBank/DDBJ whole genome shotgun (WGS) entry which is preliminary data.</text>
</comment>
<dbReference type="AlphaFoldDB" id="A0A2A4HUF8"/>
<reference evidence="2 3" key="1">
    <citation type="submission" date="2017-09" db="EMBL/GenBank/DDBJ databases">
        <title>Sphingomonas ginsenosidimutans KACC 14949, whole genome shotgun sequence.</title>
        <authorList>
            <person name="Feng G."/>
            <person name="Zhu H."/>
        </authorList>
    </citation>
    <scope>NUCLEOTIDE SEQUENCE [LARGE SCALE GENOMIC DNA]</scope>
    <source>
        <strain evidence="2 3">KACC 14949</strain>
    </source>
</reference>